<protein>
    <submittedName>
        <fullName evidence="1">Uncharacterized protein</fullName>
    </submittedName>
</protein>
<dbReference type="AlphaFoldDB" id="A0A317FFC5"/>
<evidence type="ECO:0000313" key="2">
    <source>
        <dbReference type="Proteomes" id="UP000245765"/>
    </source>
</evidence>
<dbReference type="EMBL" id="QGNA01000001">
    <property type="protein sequence ID" value="PWS37790.1"/>
    <property type="molecule type" value="Genomic_DNA"/>
</dbReference>
<accession>A0A317FFC5</accession>
<dbReference type="Proteomes" id="UP000245765">
    <property type="component" value="Unassembled WGS sequence"/>
</dbReference>
<evidence type="ECO:0000313" key="1">
    <source>
        <dbReference type="EMBL" id="PWS37790.1"/>
    </source>
</evidence>
<sequence length="234" mass="26012">MRGLISFVAQHALAFIWNAAALVFLGTAWHELAIRDNSRTENSVLLLGAGALCGLIGNADRFEVLKVFGLEARMRRAVVEAEDVLQRLRAFAADLGAVVIHHNAGLSRWADPGIFQRQDAQKREVLRSLEKLGVSPEQLREARAADKVYVLQDYTSGVMSLIRKHYPGSAERRAEVETEARSAGRPITAGDLRKLAVSLGPVPPDVAELLADIEHYEAHGEHRRPEVWAQRRNW</sequence>
<comment type="caution">
    <text evidence="1">The sequence shown here is derived from an EMBL/GenBank/DDBJ whole genome shotgun (WGS) entry which is preliminary data.</text>
</comment>
<keyword evidence="2" id="KW-1185">Reference proteome</keyword>
<name>A0A317FFC5_9PROT</name>
<proteinExistence type="predicted"/>
<organism evidence="1 2">
    <name type="scientific">Falsiroseomonas bella</name>
    <dbReference type="NCBI Taxonomy" id="2184016"/>
    <lineage>
        <taxon>Bacteria</taxon>
        <taxon>Pseudomonadati</taxon>
        <taxon>Pseudomonadota</taxon>
        <taxon>Alphaproteobacteria</taxon>
        <taxon>Acetobacterales</taxon>
        <taxon>Roseomonadaceae</taxon>
        <taxon>Falsiroseomonas</taxon>
    </lineage>
</organism>
<gene>
    <name evidence="1" type="ORF">DFH01_00260</name>
</gene>
<reference evidence="2" key="1">
    <citation type="submission" date="2018-05" db="EMBL/GenBank/DDBJ databases">
        <authorList>
            <person name="Du Z."/>
            <person name="Wang X."/>
        </authorList>
    </citation>
    <scope>NUCLEOTIDE SEQUENCE [LARGE SCALE GENOMIC DNA]</scope>
    <source>
        <strain evidence="2">CQN31</strain>
    </source>
</reference>